<dbReference type="EMBL" id="QGNW01000886">
    <property type="protein sequence ID" value="RVW59573.1"/>
    <property type="molecule type" value="Genomic_DNA"/>
</dbReference>
<evidence type="ECO:0000313" key="2">
    <source>
        <dbReference type="EMBL" id="RVW59573.1"/>
    </source>
</evidence>
<gene>
    <name evidence="2" type="ORF">CK203_103301</name>
</gene>
<protein>
    <submittedName>
        <fullName evidence="2">Uncharacterized protein</fullName>
    </submittedName>
</protein>
<feature type="region of interest" description="Disordered" evidence="1">
    <location>
        <begin position="1"/>
        <end position="25"/>
    </location>
</feature>
<name>A0A438FHV3_VITVI</name>
<dbReference type="Proteomes" id="UP000288805">
    <property type="component" value="Unassembled WGS sequence"/>
</dbReference>
<dbReference type="AlphaFoldDB" id="A0A438FHV3"/>
<evidence type="ECO:0000256" key="1">
    <source>
        <dbReference type="SAM" id="MobiDB-lite"/>
    </source>
</evidence>
<accession>A0A438FHV3</accession>
<sequence>MARSHRKETVGERATNAGSLLGNSETERRKCCVTYPSFIDGTFSWSTLKRPRSKLKA</sequence>
<organism evidence="2 3">
    <name type="scientific">Vitis vinifera</name>
    <name type="common">Grape</name>
    <dbReference type="NCBI Taxonomy" id="29760"/>
    <lineage>
        <taxon>Eukaryota</taxon>
        <taxon>Viridiplantae</taxon>
        <taxon>Streptophyta</taxon>
        <taxon>Embryophyta</taxon>
        <taxon>Tracheophyta</taxon>
        <taxon>Spermatophyta</taxon>
        <taxon>Magnoliopsida</taxon>
        <taxon>eudicotyledons</taxon>
        <taxon>Gunneridae</taxon>
        <taxon>Pentapetalae</taxon>
        <taxon>rosids</taxon>
        <taxon>Vitales</taxon>
        <taxon>Vitaceae</taxon>
        <taxon>Viteae</taxon>
        <taxon>Vitis</taxon>
    </lineage>
</organism>
<evidence type="ECO:0000313" key="3">
    <source>
        <dbReference type="Proteomes" id="UP000288805"/>
    </source>
</evidence>
<comment type="caution">
    <text evidence="2">The sequence shown here is derived from an EMBL/GenBank/DDBJ whole genome shotgun (WGS) entry which is preliminary data.</text>
</comment>
<proteinExistence type="predicted"/>
<reference evidence="2 3" key="1">
    <citation type="journal article" date="2018" name="PLoS Genet.">
        <title>Population sequencing reveals clonal diversity and ancestral inbreeding in the grapevine cultivar Chardonnay.</title>
        <authorList>
            <person name="Roach M.J."/>
            <person name="Johnson D.L."/>
            <person name="Bohlmann J."/>
            <person name="van Vuuren H.J."/>
            <person name="Jones S.J."/>
            <person name="Pretorius I.S."/>
            <person name="Schmidt S.A."/>
            <person name="Borneman A.R."/>
        </authorList>
    </citation>
    <scope>NUCLEOTIDE SEQUENCE [LARGE SCALE GENOMIC DNA]</scope>
    <source>
        <strain evidence="3">cv. Chardonnay</strain>
        <tissue evidence="2">Leaf</tissue>
    </source>
</reference>